<dbReference type="InterPro" id="IPR042072">
    <property type="entry name" value="DsrC-like_C"/>
</dbReference>
<dbReference type="PANTHER" id="PTHR37010:SF1">
    <property type="entry name" value="SULFURTRANSFERASE TUSE"/>
    <property type="match status" value="1"/>
</dbReference>
<dbReference type="PANTHER" id="PTHR37010">
    <property type="entry name" value="SULFURTRANSFERASE TUSE"/>
    <property type="match status" value="1"/>
</dbReference>
<sequence length="103" mass="11965">MLKPETDAEGYLIDPIDWSEEWAREKARELGIELTEDHWAAVRFMRAFQEEHHVAPDARFVMRHLSETRGAGRNRLFELFPYGYAGQACKLAGMKRPRAWSTG</sequence>
<protein>
    <submittedName>
        <fullName evidence="4">TusE/DsrC/DsvC family sulfur relay protein</fullName>
    </submittedName>
</protein>
<dbReference type="Gene3D" id="3.30.1420.10">
    <property type="match status" value="1"/>
</dbReference>
<dbReference type="RefSeq" id="WP_243067624.1">
    <property type="nucleotide sequence ID" value="NZ_JAIVFK010000027.1"/>
</dbReference>
<evidence type="ECO:0000256" key="2">
    <source>
        <dbReference type="ARBA" id="ARBA00005718"/>
    </source>
</evidence>
<dbReference type="InterPro" id="IPR007453">
    <property type="entry name" value="DsrC/TusE"/>
</dbReference>
<dbReference type="SUPFAM" id="SSF69721">
    <property type="entry name" value="DsrC, the gamma subunit of dissimilatory sulfite reductase"/>
    <property type="match status" value="1"/>
</dbReference>
<evidence type="ECO:0000256" key="1">
    <source>
        <dbReference type="ARBA" id="ARBA00004496"/>
    </source>
</evidence>
<keyword evidence="3" id="KW-0963">Cytoplasm</keyword>
<comment type="caution">
    <text evidence="4">The sequence shown here is derived from an EMBL/GenBank/DDBJ whole genome shotgun (WGS) entry which is preliminary data.</text>
</comment>
<evidence type="ECO:0000313" key="5">
    <source>
        <dbReference type="Proteomes" id="UP001139104"/>
    </source>
</evidence>
<dbReference type="InterPro" id="IPR025526">
    <property type="entry name" value="DsrC-like_dom_sf"/>
</dbReference>
<comment type="similarity">
    <text evidence="2">Belongs to the DsrC/TusE family.</text>
</comment>
<dbReference type="EMBL" id="JAIVFP010000001">
    <property type="protein sequence ID" value="MCI4683687.1"/>
    <property type="molecule type" value="Genomic_DNA"/>
</dbReference>
<gene>
    <name evidence="4" type="ORF">K2U94_13065</name>
</gene>
<dbReference type="Proteomes" id="UP001139104">
    <property type="component" value="Unassembled WGS sequence"/>
</dbReference>
<dbReference type="InterPro" id="IPR043163">
    <property type="entry name" value="DsrC-like_N"/>
</dbReference>
<evidence type="ECO:0000256" key="3">
    <source>
        <dbReference type="ARBA" id="ARBA00022490"/>
    </source>
</evidence>
<keyword evidence="5" id="KW-1185">Reference proteome</keyword>
<evidence type="ECO:0000313" key="4">
    <source>
        <dbReference type="EMBL" id="MCI4683687.1"/>
    </source>
</evidence>
<dbReference type="NCBIfam" id="TIGR03342">
    <property type="entry name" value="dsrC_tusE_dsvC"/>
    <property type="match status" value="1"/>
</dbReference>
<name>A0ABS9Z913_9HYPH</name>
<dbReference type="Gene3D" id="1.10.10.370">
    <property type="entry name" value="DsrC-like protein, C-terminal domain"/>
    <property type="match status" value="1"/>
</dbReference>
<dbReference type="Pfam" id="PF04358">
    <property type="entry name" value="DsrC"/>
    <property type="match status" value="1"/>
</dbReference>
<comment type="subcellular location">
    <subcellularLocation>
        <location evidence="1">Cytoplasm</location>
    </subcellularLocation>
</comment>
<proteinExistence type="inferred from homology"/>
<organism evidence="4 5">
    <name type="scientific">Candidatus Rhodoblastus alkanivorans</name>
    <dbReference type="NCBI Taxonomy" id="2954117"/>
    <lineage>
        <taxon>Bacteria</taxon>
        <taxon>Pseudomonadati</taxon>
        <taxon>Pseudomonadota</taxon>
        <taxon>Alphaproteobacteria</taxon>
        <taxon>Hyphomicrobiales</taxon>
        <taxon>Rhodoblastaceae</taxon>
        <taxon>Rhodoblastus</taxon>
    </lineage>
</organism>
<dbReference type="PIRSF" id="PIRSF006223">
    <property type="entry name" value="DsrC_TusE"/>
    <property type="match status" value="1"/>
</dbReference>
<reference evidence="4" key="1">
    <citation type="journal article" date="2022" name="ISME J.">
        <title>Identification of active gaseous-alkane degraders at natural gas seeps.</title>
        <authorList>
            <person name="Farhan Ul Haque M."/>
            <person name="Hernandez M."/>
            <person name="Crombie A.T."/>
            <person name="Murrell J.C."/>
        </authorList>
    </citation>
    <scope>NUCLEOTIDE SEQUENCE</scope>
    <source>
        <strain evidence="4">PC2</strain>
    </source>
</reference>
<accession>A0ABS9Z913</accession>